<name>A0A224XVP9_9HEMI</name>
<feature type="chain" id="PRO_5012623765" evidence="1">
    <location>
        <begin position="17"/>
        <end position="88"/>
    </location>
</feature>
<protein>
    <submittedName>
        <fullName evidence="2">Putative secreted protein</fullName>
    </submittedName>
</protein>
<keyword evidence="1" id="KW-0732">Signal</keyword>
<evidence type="ECO:0000313" key="2">
    <source>
        <dbReference type="EMBL" id="JAW15254.1"/>
    </source>
</evidence>
<dbReference type="EMBL" id="GFTR01001172">
    <property type="protein sequence ID" value="JAW15254.1"/>
    <property type="molecule type" value="Transcribed_RNA"/>
</dbReference>
<feature type="signal peptide" evidence="1">
    <location>
        <begin position="1"/>
        <end position="16"/>
    </location>
</feature>
<evidence type="ECO:0000256" key="1">
    <source>
        <dbReference type="SAM" id="SignalP"/>
    </source>
</evidence>
<organism evidence="2">
    <name type="scientific">Panstrongylus lignarius</name>
    <dbReference type="NCBI Taxonomy" id="156445"/>
    <lineage>
        <taxon>Eukaryota</taxon>
        <taxon>Metazoa</taxon>
        <taxon>Ecdysozoa</taxon>
        <taxon>Arthropoda</taxon>
        <taxon>Hexapoda</taxon>
        <taxon>Insecta</taxon>
        <taxon>Pterygota</taxon>
        <taxon>Neoptera</taxon>
        <taxon>Paraneoptera</taxon>
        <taxon>Hemiptera</taxon>
        <taxon>Heteroptera</taxon>
        <taxon>Panheteroptera</taxon>
        <taxon>Cimicomorpha</taxon>
        <taxon>Reduviidae</taxon>
        <taxon>Triatominae</taxon>
        <taxon>Panstrongylus</taxon>
    </lineage>
</organism>
<dbReference type="AlphaFoldDB" id="A0A224XVP9"/>
<sequence>MFVQLASLICASCVAGVKFVVEPNGDIIVDIARFNLLGVLLKLNALPTFILVLEANLNALPKVPRQTSLVSISNVCGSKDARKFSASA</sequence>
<accession>A0A224XVP9</accession>
<reference evidence="2" key="1">
    <citation type="journal article" date="2018" name="PLoS Negl. Trop. Dis.">
        <title>An insight into the salivary gland and fat body transcriptome of Panstrongylus lignarius (Hemiptera: Heteroptera), the main vector of Chagas disease in Peru.</title>
        <authorList>
            <person name="Nevoa J.C."/>
            <person name="Mendes M.T."/>
            <person name="da Silva M.V."/>
            <person name="Soares S.C."/>
            <person name="Oliveira C.J.F."/>
            <person name="Ribeiro J.M.C."/>
        </authorList>
    </citation>
    <scope>NUCLEOTIDE SEQUENCE</scope>
</reference>
<proteinExistence type="predicted"/>